<evidence type="ECO:0000259" key="13">
    <source>
        <dbReference type="SMART" id="SM00387"/>
    </source>
</evidence>
<dbReference type="InterPro" id="IPR036890">
    <property type="entry name" value="HATPase_C_sf"/>
</dbReference>
<dbReference type="GO" id="GO:0005524">
    <property type="term" value="F:ATP binding"/>
    <property type="evidence" value="ECO:0007669"/>
    <property type="project" value="UniProtKB-KW"/>
</dbReference>
<reference evidence="14" key="2">
    <citation type="journal article" date="2021" name="PeerJ">
        <title>Extensive microbial diversity within the chicken gut microbiome revealed by metagenomics and culture.</title>
        <authorList>
            <person name="Gilroy R."/>
            <person name="Ravi A."/>
            <person name="Getino M."/>
            <person name="Pursley I."/>
            <person name="Horton D.L."/>
            <person name="Alikhan N.F."/>
            <person name="Baker D."/>
            <person name="Gharbi K."/>
            <person name="Hall N."/>
            <person name="Watson M."/>
            <person name="Adriaenssens E.M."/>
            <person name="Foster-Nyarko E."/>
            <person name="Jarju S."/>
            <person name="Secka A."/>
            <person name="Antonio M."/>
            <person name="Oren A."/>
            <person name="Chaudhuri R.R."/>
            <person name="La Ragione R."/>
            <person name="Hildebrand F."/>
            <person name="Pallen M.J."/>
        </authorList>
    </citation>
    <scope>NUCLEOTIDE SEQUENCE</scope>
    <source>
        <strain evidence="14">ChiBcec2-4451</strain>
    </source>
</reference>
<reference evidence="14" key="1">
    <citation type="submission" date="2020-10" db="EMBL/GenBank/DDBJ databases">
        <authorList>
            <person name="Gilroy R."/>
        </authorList>
    </citation>
    <scope>NUCLEOTIDE SEQUENCE</scope>
    <source>
        <strain evidence="14">ChiBcec2-4451</strain>
    </source>
</reference>
<evidence type="ECO:0000256" key="6">
    <source>
        <dbReference type="ARBA" id="ARBA00022741"/>
    </source>
</evidence>
<dbReference type="AlphaFoldDB" id="A0A9D1T5X1"/>
<keyword evidence="6" id="KW-0547">Nucleotide-binding</keyword>
<dbReference type="Proteomes" id="UP000886723">
    <property type="component" value="Unassembled WGS sequence"/>
</dbReference>
<sequence length="607" mass="69853">MKIQNLTYRAQIFAASLLLIIPSIVLGIITANQNAHSITAEYNETLDTILTQTDLTLDTLLNDAIKIADIHILNDDIRKAMITDYSDDLLSYARDSDMILQQINQTNRLNTNVISCLFKNRYDFTFQYNLLNETERQLILRQMEEWSDLARDSAYHTYFGPVQKSRSSGGYLLPMVKILYDGYTFREIGACYVGIRFSSVEEIFNSAKTGNNTLFIYNAQGDLIYLSDESFSQDPEKSQYLSRLQRFSESITEEHPGGSDSFSRGNTSLLVNGCYNQTTGWKIIQFVDDQTITQAYRKNLVSYGGIFLLTAFLEMLLAFFLSRSLTRSIQILCEKVDAKNLDNYADIVVDSRISNRELQKLVDSFNHLNKRLAESIQKNYVNQLNEQSMKIQMLQTQINHHFLYNTLNSITSLAEIHDVPEIKTISMSMSELLRYNLKKVPIVRLEEEIQQVNRYLAILTIRFPDKFQLDWNIPRAFYDLEIPAFLLQPLIENSVEHGFAEKETDCYISISLHLENNILHFFVADNGLGIEPERLRLLNLSLSQMRRPEPGNTHHFIGLLNVHQRIRGYYGEEYGLTVESSPGEGTIVEIRLPYNQRPQLPSDPLPL</sequence>
<dbReference type="PANTHER" id="PTHR34220:SF11">
    <property type="entry name" value="SENSOR PROTEIN KINASE HPTS"/>
    <property type="match status" value="1"/>
</dbReference>
<keyword evidence="3" id="KW-0597">Phosphoprotein</keyword>
<protein>
    <submittedName>
        <fullName evidence="14">Histidine kinase</fullName>
    </submittedName>
</protein>
<evidence type="ECO:0000256" key="10">
    <source>
        <dbReference type="ARBA" id="ARBA00023012"/>
    </source>
</evidence>
<organism evidence="14 15">
    <name type="scientific">Candidatus Pullilachnospira stercoravium</name>
    <dbReference type="NCBI Taxonomy" id="2840913"/>
    <lineage>
        <taxon>Bacteria</taxon>
        <taxon>Bacillati</taxon>
        <taxon>Bacillota</taxon>
        <taxon>Clostridia</taxon>
        <taxon>Lachnospirales</taxon>
        <taxon>Lachnospiraceae</taxon>
        <taxon>Lachnospiraceae incertae sedis</taxon>
        <taxon>Candidatus Pullilachnospira</taxon>
    </lineage>
</organism>
<dbReference type="GO" id="GO:0000155">
    <property type="term" value="F:phosphorelay sensor kinase activity"/>
    <property type="evidence" value="ECO:0007669"/>
    <property type="project" value="InterPro"/>
</dbReference>
<keyword evidence="9 12" id="KW-1133">Transmembrane helix</keyword>
<evidence type="ECO:0000313" key="14">
    <source>
        <dbReference type="EMBL" id="HIV13045.1"/>
    </source>
</evidence>
<keyword evidence="7 14" id="KW-0418">Kinase</keyword>
<name>A0A9D1T5X1_9FIRM</name>
<evidence type="ECO:0000256" key="8">
    <source>
        <dbReference type="ARBA" id="ARBA00022840"/>
    </source>
</evidence>
<dbReference type="EMBL" id="DVON01000171">
    <property type="protein sequence ID" value="HIV13045.1"/>
    <property type="molecule type" value="Genomic_DNA"/>
</dbReference>
<keyword evidence="2" id="KW-1003">Cell membrane</keyword>
<dbReference type="SMART" id="SM00387">
    <property type="entry name" value="HATPase_c"/>
    <property type="match status" value="1"/>
</dbReference>
<dbReference type="GO" id="GO:0005886">
    <property type="term" value="C:plasma membrane"/>
    <property type="evidence" value="ECO:0007669"/>
    <property type="project" value="UniProtKB-SubCell"/>
</dbReference>
<dbReference type="Gene3D" id="3.30.565.10">
    <property type="entry name" value="Histidine kinase-like ATPase, C-terminal domain"/>
    <property type="match status" value="1"/>
</dbReference>
<dbReference type="Pfam" id="PF06580">
    <property type="entry name" value="His_kinase"/>
    <property type="match status" value="1"/>
</dbReference>
<keyword evidence="10" id="KW-0902">Two-component regulatory system</keyword>
<accession>A0A9D1T5X1</accession>
<dbReference type="InterPro" id="IPR050640">
    <property type="entry name" value="Bact_2-comp_sensor_kinase"/>
</dbReference>
<evidence type="ECO:0000256" key="12">
    <source>
        <dbReference type="SAM" id="Phobius"/>
    </source>
</evidence>
<dbReference type="Pfam" id="PF02518">
    <property type="entry name" value="HATPase_c"/>
    <property type="match status" value="1"/>
</dbReference>
<keyword evidence="5 12" id="KW-0812">Transmembrane</keyword>
<evidence type="ECO:0000256" key="2">
    <source>
        <dbReference type="ARBA" id="ARBA00022475"/>
    </source>
</evidence>
<dbReference type="InterPro" id="IPR003594">
    <property type="entry name" value="HATPase_dom"/>
</dbReference>
<evidence type="ECO:0000256" key="7">
    <source>
        <dbReference type="ARBA" id="ARBA00022777"/>
    </source>
</evidence>
<evidence type="ECO:0000256" key="3">
    <source>
        <dbReference type="ARBA" id="ARBA00022553"/>
    </source>
</evidence>
<feature type="domain" description="Histidine kinase/HSP90-like ATPase" evidence="13">
    <location>
        <begin position="478"/>
        <end position="596"/>
    </location>
</feature>
<evidence type="ECO:0000313" key="15">
    <source>
        <dbReference type="Proteomes" id="UP000886723"/>
    </source>
</evidence>
<feature type="transmembrane region" description="Helical" evidence="12">
    <location>
        <begin position="300"/>
        <end position="321"/>
    </location>
</feature>
<dbReference type="SUPFAM" id="SSF55874">
    <property type="entry name" value="ATPase domain of HSP90 chaperone/DNA topoisomerase II/histidine kinase"/>
    <property type="match status" value="1"/>
</dbReference>
<proteinExistence type="predicted"/>
<gene>
    <name evidence="14" type="ORF">IAA63_07900</name>
</gene>
<dbReference type="Gene3D" id="6.10.340.10">
    <property type="match status" value="1"/>
</dbReference>
<evidence type="ECO:0000256" key="11">
    <source>
        <dbReference type="ARBA" id="ARBA00023136"/>
    </source>
</evidence>
<dbReference type="PANTHER" id="PTHR34220">
    <property type="entry name" value="SENSOR HISTIDINE KINASE YPDA"/>
    <property type="match status" value="1"/>
</dbReference>
<keyword evidence="11 12" id="KW-0472">Membrane</keyword>
<comment type="caution">
    <text evidence="14">The sequence shown here is derived from an EMBL/GenBank/DDBJ whole genome shotgun (WGS) entry which is preliminary data.</text>
</comment>
<keyword evidence="4" id="KW-0808">Transferase</keyword>
<dbReference type="InterPro" id="IPR010559">
    <property type="entry name" value="Sig_transdc_His_kin_internal"/>
</dbReference>
<keyword evidence="8" id="KW-0067">ATP-binding</keyword>
<evidence type="ECO:0000256" key="9">
    <source>
        <dbReference type="ARBA" id="ARBA00022989"/>
    </source>
</evidence>
<evidence type="ECO:0000256" key="4">
    <source>
        <dbReference type="ARBA" id="ARBA00022679"/>
    </source>
</evidence>
<evidence type="ECO:0000256" key="1">
    <source>
        <dbReference type="ARBA" id="ARBA00004651"/>
    </source>
</evidence>
<evidence type="ECO:0000256" key="5">
    <source>
        <dbReference type="ARBA" id="ARBA00022692"/>
    </source>
</evidence>
<comment type="subcellular location">
    <subcellularLocation>
        <location evidence="1">Cell membrane</location>
        <topology evidence="1">Multi-pass membrane protein</topology>
    </subcellularLocation>
</comment>